<accession>A0A9P8VDV0</accession>
<dbReference type="CDD" id="cd00118">
    <property type="entry name" value="LysM"/>
    <property type="match status" value="2"/>
</dbReference>
<keyword evidence="1" id="KW-0147">Chitin-binding</keyword>
<dbReference type="Gene3D" id="3.10.350.10">
    <property type="entry name" value="LysM domain"/>
    <property type="match status" value="5"/>
</dbReference>
<organism evidence="6 7">
    <name type="scientific">Plectosphaerella plurivora</name>
    <dbReference type="NCBI Taxonomy" id="936078"/>
    <lineage>
        <taxon>Eukaryota</taxon>
        <taxon>Fungi</taxon>
        <taxon>Dikarya</taxon>
        <taxon>Ascomycota</taxon>
        <taxon>Pezizomycotina</taxon>
        <taxon>Sordariomycetes</taxon>
        <taxon>Hypocreomycetidae</taxon>
        <taxon>Glomerellales</taxon>
        <taxon>Plectosphaerellaceae</taxon>
        <taxon>Plectosphaerella</taxon>
    </lineage>
</organism>
<dbReference type="GO" id="GO:0008061">
    <property type="term" value="F:chitin binding"/>
    <property type="evidence" value="ECO:0007669"/>
    <property type="project" value="UniProtKB-KW"/>
</dbReference>
<dbReference type="SUPFAM" id="SSF54106">
    <property type="entry name" value="LysM domain"/>
    <property type="match status" value="5"/>
</dbReference>
<dbReference type="EMBL" id="JAGSXJ010000009">
    <property type="protein sequence ID" value="KAH6688597.1"/>
    <property type="molecule type" value="Genomic_DNA"/>
</dbReference>
<dbReference type="AlphaFoldDB" id="A0A9P8VDV0"/>
<feature type="domain" description="LysM" evidence="5">
    <location>
        <begin position="327"/>
        <end position="373"/>
    </location>
</feature>
<evidence type="ECO:0000256" key="3">
    <source>
        <dbReference type="ARBA" id="ARBA00023026"/>
    </source>
</evidence>
<dbReference type="PROSITE" id="PS51782">
    <property type="entry name" value="LYSM"/>
    <property type="match status" value="5"/>
</dbReference>
<proteinExistence type="inferred from homology"/>
<dbReference type="InterPro" id="IPR052210">
    <property type="entry name" value="LysM1-like"/>
</dbReference>
<dbReference type="PANTHER" id="PTHR34997:SF2">
    <property type="entry name" value="LYSM DOMAIN-CONTAINING PROTEIN-RELATED"/>
    <property type="match status" value="1"/>
</dbReference>
<evidence type="ECO:0000256" key="2">
    <source>
        <dbReference type="ARBA" id="ARBA00022729"/>
    </source>
</evidence>
<dbReference type="PANTHER" id="PTHR34997">
    <property type="entry name" value="AM15"/>
    <property type="match status" value="1"/>
</dbReference>
<dbReference type="InterPro" id="IPR036779">
    <property type="entry name" value="LysM_dom_sf"/>
</dbReference>
<dbReference type="OrthoDB" id="2281372at2759"/>
<sequence length="376" mass="40397">MVSNCNKFHYIKTTTTCQSLMEYYSLAWADLYSWNPAFEADCGNLWSGTYACVGVTGSTTKPTTTTAAGNGITTPTPIQEGMVKNCDKFHLVKTTTTCQSLMDYFGISWANLYKWNPAIGSSCQSLWANTHVCVGVVGGDSSPPPSTTVGNGISTPTPIQEGMVKNCNKFHLVKTTTTCQSLMDYYNIPLANLYKWNPAIGSSCQSLWANTNVCVGVVGGSPAPTTTAGNGVATPTPIQEGMVKNCNKFHLVKTTTTCQSIMDYYNIPWANLYKWNPAIGSSCSSLWANTYACVGVIGGSPPPATTVGNGIATPTPIQAGMVKNCNKFHLVKTTTTCASIMDYYKISWDNLFKWNPAIGNNCGSLWANTYACVGVN</sequence>
<feature type="domain" description="LysM" evidence="5">
    <location>
        <begin position="7"/>
        <end position="53"/>
    </location>
</feature>
<evidence type="ECO:0000313" key="7">
    <source>
        <dbReference type="Proteomes" id="UP000770015"/>
    </source>
</evidence>
<comment type="caution">
    <text evidence="6">The sequence shown here is derived from an EMBL/GenBank/DDBJ whole genome shotgun (WGS) entry which is preliminary data.</text>
</comment>
<feature type="domain" description="LysM" evidence="5">
    <location>
        <begin position="88"/>
        <end position="134"/>
    </location>
</feature>
<evidence type="ECO:0000256" key="4">
    <source>
        <dbReference type="ARBA" id="ARBA00044955"/>
    </source>
</evidence>
<comment type="similarity">
    <text evidence="4">Belongs to the secreted LysM effector family.</text>
</comment>
<dbReference type="SMART" id="SM00257">
    <property type="entry name" value="LysM"/>
    <property type="match status" value="5"/>
</dbReference>
<keyword evidence="3" id="KW-0843">Virulence</keyword>
<evidence type="ECO:0000259" key="5">
    <source>
        <dbReference type="PROSITE" id="PS51782"/>
    </source>
</evidence>
<gene>
    <name evidence="6" type="ORF">F5X68DRAFT_168525</name>
</gene>
<keyword evidence="7" id="KW-1185">Reference proteome</keyword>
<dbReference type="Proteomes" id="UP000770015">
    <property type="component" value="Unassembled WGS sequence"/>
</dbReference>
<keyword evidence="2" id="KW-0732">Signal</keyword>
<dbReference type="InterPro" id="IPR018392">
    <property type="entry name" value="LysM"/>
</dbReference>
<evidence type="ECO:0000256" key="1">
    <source>
        <dbReference type="ARBA" id="ARBA00022669"/>
    </source>
</evidence>
<reference evidence="6" key="1">
    <citation type="journal article" date="2021" name="Nat. Commun.">
        <title>Genetic determinants of endophytism in the Arabidopsis root mycobiome.</title>
        <authorList>
            <person name="Mesny F."/>
            <person name="Miyauchi S."/>
            <person name="Thiergart T."/>
            <person name="Pickel B."/>
            <person name="Atanasova L."/>
            <person name="Karlsson M."/>
            <person name="Huettel B."/>
            <person name="Barry K.W."/>
            <person name="Haridas S."/>
            <person name="Chen C."/>
            <person name="Bauer D."/>
            <person name="Andreopoulos W."/>
            <person name="Pangilinan J."/>
            <person name="LaButti K."/>
            <person name="Riley R."/>
            <person name="Lipzen A."/>
            <person name="Clum A."/>
            <person name="Drula E."/>
            <person name="Henrissat B."/>
            <person name="Kohler A."/>
            <person name="Grigoriev I.V."/>
            <person name="Martin F.M."/>
            <person name="Hacquard S."/>
        </authorList>
    </citation>
    <scope>NUCLEOTIDE SEQUENCE</scope>
    <source>
        <strain evidence="6">MPI-SDFR-AT-0117</strain>
    </source>
</reference>
<protein>
    <recommendedName>
        <fullName evidence="5">LysM domain-containing protein</fullName>
    </recommendedName>
</protein>
<evidence type="ECO:0000313" key="6">
    <source>
        <dbReference type="EMBL" id="KAH6688597.1"/>
    </source>
</evidence>
<name>A0A9P8VDV0_9PEZI</name>
<feature type="domain" description="LysM" evidence="5">
    <location>
        <begin position="169"/>
        <end position="215"/>
    </location>
</feature>
<feature type="domain" description="LysM" evidence="5">
    <location>
        <begin position="248"/>
        <end position="294"/>
    </location>
</feature>